<reference evidence="2" key="1">
    <citation type="journal article" date="2011" name="PLoS Genet.">
        <title>Azospirillum genomes reveal transition of bacteria from aquatic to terrestrial environments.</title>
        <authorList>
            <person name="Wisniewski-Dye F."/>
            <person name="Borziak K."/>
            <person name="Khalsa-Moyers G."/>
            <person name="Alexandre G."/>
            <person name="Sukharnikov L.O."/>
            <person name="Wuichet K."/>
            <person name="Hurst G.B."/>
            <person name="McDonald W.H."/>
            <person name="Robertson J.S."/>
            <person name="Barbe V."/>
            <person name="Calteau A."/>
            <person name="Rouy Z."/>
            <person name="Mangenot S."/>
            <person name="Prigent-Combaret C."/>
            <person name="Normand P."/>
            <person name="Boyer M."/>
            <person name="Siguier P."/>
            <person name="Dessaux Y."/>
            <person name="Elmerich C."/>
            <person name="Condemine G."/>
            <person name="Krishnen G."/>
            <person name="Kennedy I."/>
            <person name="Paterson A.H."/>
            <person name="Gonzalez V."/>
            <person name="Mavingui P."/>
            <person name="Zhulin I.B."/>
        </authorList>
    </citation>
    <scope>NUCLEOTIDE SEQUENCE [LARGE SCALE GENOMIC DNA]</scope>
    <source>
        <strain evidence="2">4B</strain>
    </source>
</reference>
<accession>G7ZAU0</accession>
<keyword evidence="2" id="KW-1185">Reference proteome</keyword>
<evidence type="ECO:0000313" key="2">
    <source>
        <dbReference type="Proteomes" id="UP000005667"/>
    </source>
</evidence>
<dbReference type="AlphaFoldDB" id="G7ZAU0"/>
<dbReference type="OrthoDB" id="9904408at2"/>
<name>G7ZAU0_AZOL4</name>
<keyword evidence="1" id="KW-0614">Plasmid</keyword>
<gene>
    <name evidence="1" type="ordered locus">AZOLI_p10790</name>
</gene>
<dbReference type="RefSeq" id="WP_014188453.1">
    <property type="nucleotide sequence ID" value="NC_016585.1"/>
</dbReference>
<sequence length="210" mass="22110">MSIPSNAPAGANAPALPIVWRKLSEMWSATSAQRAIVDAYELIAFDIPPAGPHPRLIAWELHTGPQFMTGVAGGPADSFEAAKAAAEAEVRRRLNVPTDTPASLALARSTVIPALGLTFVQAEDRITAGLLTSTDHLTVKESDAFSEEIADIAQAIHETAPSTLSDAIVKLRVATGPLGLEGGYGACLIEAVRQATEFLERLHEGTAPRL</sequence>
<dbReference type="Proteomes" id="UP000005667">
    <property type="component" value="Plasmid AZO_p1"/>
</dbReference>
<dbReference type="EMBL" id="FQ311869">
    <property type="protein sequence ID" value="CBS89000.1"/>
    <property type="molecule type" value="Genomic_DNA"/>
</dbReference>
<geneLocation type="plasmid" evidence="1 2">
    <name>AZO_p1</name>
</geneLocation>
<proteinExistence type="predicted"/>
<protein>
    <submittedName>
        <fullName evidence="1">Uncharacterized protein</fullName>
    </submittedName>
</protein>
<dbReference type="KEGG" id="ali:AZOLI_p10790"/>
<organism evidence="1 2">
    <name type="scientific">Azospirillum lipoferum (strain 4B)</name>
    <dbReference type="NCBI Taxonomy" id="862719"/>
    <lineage>
        <taxon>Bacteria</taxon>
        <taxon>Pseudomonadati</taxon>
        <taxon>Pseudomonadota</taxon>
        <taxon>Alphaproteobacteria</taxon>
        <taxon>Rhodospirillales</taxon>
        <taxon>Azospirillaceae</taxon>
        <taxon>Azospirillum</taxon>
    </lineage>
</organism>
<evidence type="ECO:0000313" key="1">
    <source>
        <dbReference type="EMBL" id="CBS89000.1"/>
    </source>
</evidence>
<dbReference type="HOGENOM" id="CLU_1308041_0_0_5"/>